<evidence type="ECO:0000256" key="1">
    <source>
        <dbReference type="ARBA" id="ARBA00006611"/>
    </source>
</evidence>
<comment type="caution">
    <text evidence="3">The sequence shown here is derived from an EMBL/GenBank/DDBJ whole genome shotgun (WGS) entry which is preliminary data.</text>
</comment>
<dbReference type="InterPro" id="IPR006321">
    <property type="entry name" value="PilT/PilU"/>
</dbReference>
<keyword evidence="4" id="KW-1185">Reference proteome</keyword>
<dbReference type="InterPro" id="IPR050921">
    <property type="entry name" value="T4SS_GSP_E_ATPase"/>
</dbReference>
<sequence>MKEKLHELLRTACSLQASDLHLTEGLSPVLRVFGELHPLPEPALGREEIRAMAEAILSEREQHILRERGEVDFSFELPGTSRFRFNLYRQRGSLSLAVRVIPVSVPAFDQLLLPPVLKAFAAKPHGLVLVTGPTGSGKSTTLAAMVQHINETMRKHIITLEDPIEYVYEHRRSLIQQREVGKDTGSFASGLRAALRQDPDVILVGEMRDLETISTALTAAETGHLVLATLHTSSAAATVERIVDVFPGDQQNKVRVQLANILTAAVAQRLFPRADGRGRIAATEILYNNTAASSLIRSGKLEQLPSVMMAGRDQGMHTMQMSLRELTAKGIVSASAAAQYV</sequence>
<evidence type="ECO:0000259" key="2">
    <source>
        <dbReference type="PROSITE" id="PS00662"/>
    </source>
</evidence>
<gene>
    <name evidence="3" type="ORF">NK662_08065</name>
</gene>
<feature type="domain" description="Bacterial type II secretion system protein E" evidence="2">
    <location>
        <begin position="195"/>
        <end position="209"/>
    </location>
</feature>
<dbReference type="NCBIfam" id="TIGR01420">
    <property type="entry name" value="pilT_fam"/>
    <property type="match status" value="1"/>
</dbReference>
<dbReference type="SMART" id="SM00382">
    <property type="entry name" value="AAA"/>
    <property type="match status" value="1"/>
</dbReference>
<dbReference type="CDD" id="cd01131">
    <property type="entry name" value="PilT"/>
    <property type="match status" value="1"/>
</dbReference>
<dbReference type="PROSITE" id="PS00662">
    <property type="entry name" value="T2SP_E"/>
    <property type="match status" value="1"/>
</dbReference>
<dbReference type="Proteomes" id="UP001156102">
    <property type="component" value="Unassembled WGS sequence"/>
</dbReference>
<dbReference type="Gene3D" id="3.40.50.300">
    <property type="entry name" value="P-loop containing nucleotide triphosphate hydrolases"/>
    <property type="match status" value="1"/>
</dbReference>
<name>A0AA41X8Z6_9BACI</name>
<accession>A0AA41X8Z6</accession>
<dbReference type="InterPro" id="IPR003593">
    <property type="entry name" value="AAA+_ATPase"/>
</dbReference>
<evidence type="ECO:0000313" key="3">
    <source>
        <dbReference type="EMBL" id="MCP8968498.1"/>
    </source>
</evidence>
<dbReference type="GO" id="GO:0016887">
    <property type="term" value="F:ATP hydrolysis activity"/>
    <property type="evidence" value="ECO:0007669"/>
    <property type="project" value="InterPro"/>
</dbReference>
<protein>
    <submittedName>
        <fullName evidence="3">Type IV pilus twitching motility protein PilT</fullName>
    </submittedName>
</protein>
<evidence type="ECO:0000313" key="4">
    <source>
        <dbReference type="Proteomes" id="UP001156102"/>
    </source>
</evidence>
<comment type="similarity">
    <text evidence="1">Belongs to the GSP E family.</text>
</comment>
<dbReference type="GO" id="GO:0005524">
    <property type="term" value="F:ATP binding"/>
    <property type="evidence" value="ECO:0007669"/>
    <property type="project" value="InterPro"/>
</dbReference>
<dbReference type="AlphaFoldDB" id="A0AA41X8Z6"/>
<organism evidence="3 4">
    <name type="scientific">Ectobacillus ponti</name>
    <dbReference type="NCBI Taxonomy" id="2961894"/>
    <lineage>
        <taxon>Bacteria</taxon>
        <taxon>Bacillati</taxon>
        <taxon>Bacillota</taxon>
        <taxon>Bacilli</taxon>
        <taxon>Bacillales</taxon>
        <taxon>Bacillaceae</taxon>
        <taxon>Ectobacillus</taxon>
    </lineage>
</organism>
<dbReference type="EMBL" id="JANCLT010000003">
    <property type="protein sequence ID" value="MCP8968498.1"/>
    <property type="molecule type" value="Genomic_DNA"/>
</dbReference>
<dbReference type="InterPro" id="IPR027417">
    <property type="entry name" value="P-loop_NTPase"/>
</dbReference>
<dbReference type="Gene3D" id="3.30.450.90">
    <property type="match status" value="1"/>
</dbReference>
<proteinExistence type="inferred from homology"/>
<reference evidence="3" key="1">
    <citation type="submission" date="2022-07" db="EMBL/GenBank/DDBJ databases">
        <authorList>
            <person name="Li W.-J."/>
            <person name="Deng Q.-Q."/>
        </authorList>
    </citation>
    <scope>NUCLEOTIDE SEQUENCE</scope>
    <source>
        <strain evidence="3">SYSU M60031</strain>
    </source>
</reference>
<dbReference type="Pfam" id="PF00437">
    <property type="entry name" value="T2SSE"/>
    <property type="match status" value="1"/>
</dbReference>
<dbReference type="SUPFAM" id="SSF52540">
    <property type="entry name" value="P-loop containing nucleoside triphosphate hydrolases"/>
    <property type="match status" value="1"/>
</dbReference>
<dbReference type="RefSeq" id="WP_254758407.1">
    <property type="nucleotide sequence ID" value="NZ_JANCLT010000003.1"/>
</dbReference>
<dbReference type="PANTHER" id="PTHR30486">
    <property type="entry name" value="TWITCHING MOTILITY PROTEIN PILT"/>
    <property type="match status" value="1"/>
</dbReference>
<dbReference type="InterPro" id="IPR001482">
    <property type="entry name" value="T2SS/T4SS_dom"/>
</dbReference>